<keyword evidence="3" id="KW-1185">Reference proteome</keyword>
<comment type="caution">
    <text evidence="2">The sequence shown here is derived from an EMBL/GenBank/DDBJ whole genome shotgun (WGS) entry which is preliminary data.</text>
</comment>
<feature type="repeat" description="ANK" evidence="1">
    <location>
        <begin position="2"/>
        <end position="34"/>
    </location>
</feature>
<dbReference type="EMBL" id="JAUEDM010000004">
    <property type="protein sequence ID" value="KAK3318774.1"/>
    <property type="molecule type" value="Genomic_DNA"/>
</dbReference>
<accession>A0AAE0I542</accession>
<gene>
    <name evidence="2" type="ORF">B0H66DRAFT_558178</name>
</gene>
<evidence type="ECO:0000256" key="1">
    <source>
        <dbReference type="PROSITE-ProRule" id="PRU00023"/>
    </source>
</evidence>
<proteinExistence type="predicted"/>
<keyword evidence="1" id="KW-0040">ANK repeat</keyword>
<reference evidence="2" key="1">
    <citation type="journal article" date="2023" name="Mol. Phylogenet. Evol.">
        <title>Genome-scale phylogeny and comparative genomics of the fungal order Sordariales.</title>
        <authorList>
            <person name="Hensen N."/>
            <person name="Bonometti L."/>
            <person name="Westerberg I."/>
            <person name="Brannstrom I.O."/>
            <person name="Guillou S."/>
            <person name="Cros-Aarteil S."/>
            <person name="Calhoun S."/>
            <person name="Haridas S."/>
            <person name="Kuo A."/>
            <person name="Mondo S."/>
            <person name="Pangilinan J."/>
            <person name="Riley R."/>
            <person name="LaButti K."/>
            <person name="Andreopoulos B."/>
            <person name="Lipzen A."/>
            <person name="Chen C."/>
            <person name="Yan M."/>
            <person name="Daum C."/>
            <person name="Ng V."/>
            <person name="Clum A."/>
            <person name="Steindorff A."/>
            <person name="Ohm R.A."/>
            <person name="Martin F."/>
            <person name="Silar P."/>
            <person name="Natvig D.O."/>
            <person name="Lalanne C."/>
            <person name="Gautier V."/>
            <person name="Ament-Velasquez S.L."/>
            <person name="Kruys A."/>
            <person name="Hutchinson M.I."/>
            <person name="Powell A.J."/>
            <person name="Barry K."/>
            <person name="Miller A.N."/>
            <person name="Grigoriev I.V."/>
            <person name="Debuchy R."/>
            <person name="Gladieux P."/>
            <person name="Hiltunen Thoren M."/>
            <person name="Johannesson H."/>
        </authorList>
    </citation>
    <scope>NUCLEOTIDE SEQUENCE</scope>
    <source>
        <strain evidence="2">CBS 118394</strain>
    </source>
</reference>
<dbReference type="SUPFAM" id="SSF48403">
    <property type="entry name" value="Ankyrin repeat"/>
    <property type="match status" value="1"/>
</dbReference>
<dbReference type="Gene3D" id="1.25.40.20">
    <property type="entry name" value="Ankyrin repeat-containing domain"/>
    <property type="match status" value="1"/>
</dbReference>
<name>A0AAE0I542_9PEZI</name>
<dbReference type="InterPro" id="IPR036770">
    <property type="entry name" value="Ankyrin_rpt-contain_sf"/>
</dbReference>
<protein>
    <recommendedName>
        <fullName evidence="4">Ankyrin repeat protein</fullName>
    </recommendedName>
</protein>
<evidence type="ECO:0008006" key="4">
    <source>
        <dbReference type="Google" id="ProtNLM"/>
    </source>
</evidence>
<dbReference type="Proteomes" id="UP001283341">
    <property type="component" value="Unassembled WGS sequence"/>
</dbReference>
<dbReference type="PROSITE" id="PS50088">
    <property type="entry name" value="ANK_REPEAT"/>
    <property type="match status" value="1"/>
</dbReference>
<dbReference type="AlphaFoldDB" id="A0AAE0I542"/>
<sequence>MEQMTPLMDAAAANITAATRLLIESGAKMEALNKLGITALFYTIRSNSHGPLAILLEAGADHRHISIIKGTILRFVALTGDIETMRILADLDLEGVDAGFRDRAGLTVAQVFGQRTGVTDELREAFLNLVARNHSVSFETLRC</sequence>
<reference evidence="2" key="2">
    <citation type="submission" date="2023-06" db="EMBL/GenBank/DDBJ databases">
        <authorList>
            <consortium name="Lawrence Berkeley National Laboratory"/>
            <person name="Haridas S."/>
            <person name="Hensen N."/>
            <person name="Bonometti L."/>
            <person name="Westerberg I."/>
            <person name="Brannstrom I.O."/>
            <person name="Guillou S."/>
            <person name="Cros-Aarteil S."/>
            <person name="Calhoun S."/>
            <person name="Kuo A."/>
            <person name="Mondo S."/>
            <person name="Pangilinan J."/>
            <person name="Riley R."/>
            <person name="Labutti K."/>
            <person name="Andreopoulos B."/>
            <person name="Lipzen A."/>
            <person name="Chen C."/>
            <person name="Yanf M."/>
            <person name="Daum C."/>
            <person name="Ng V."/>
            <person name="Clum A."/>
            <person name="Steindorff A."/>
            <person name="Ohm R."/>
            <person name="Martin F."/>
            <person name="Silar P."/>
            <person name="Natvig D."/>
            <person name="Lalanne C."/>
            <person name="Gautier V."/>
            <person name="Ament-Velasquez S.L."/>
            <person name="Kruys A."/>
            <person name="Hutchinson M.I."/>
            <person name="Powell A.J."/>
            <person name="Barry K."/>
            <person name="Miller A.N."/>
            <person name="Grigoriev I.V."/>
            <person name="Debuchy R."/>
            <person name="Gladieux P."/>
            <person name="Thoren M.H."/>
            <person name="Johannesson H."/>
        </authorList>
    </citation>
    <scope>NUCLEOTIDE SEQUENCE</scope>
    <source>
        <strain evidence="2">CBS 118394</strain>
    </source>
</reference>
<dbReference type="InterPro" id="IPR002110">
    <property type="entry name" value="Ankyrin_rpt"/>
</dbReference>
<organism evidence="2 3">
    <name type="scientific">Apodospora peruviana</name>
    <dbReference type="NCBI Taxonomy" id="516989"/>
    <lineage>
        <taxon>Eukaryota</taxon>
        <taxon>Fungi</taxon>
        <taxon>Dikarya</taxon>
        <taxon>Ascomycota</taxon>
        <taxon>Pezizomycotina</taxon>
        <taxon>Sordariomycetes</taxon>
        <taxon>Sordariomycetidae</taxon>
        <taxon>Sordariales</taxon>
        <taxon>Lasiosphaeriaceae</taxon>
        <taxon>Apodospora</taxon>
    </lineage>
</organism>
<evidence type="ECO:0000313" key="3">
    <source>
        <dbReference type="Proteomes" id="UP001283341"/>
    </source>
</evidence>
<evidence type="ECO:0000313" key="2">
    <source>
        <dbReference type="EMBL" id="KAK3318774.1"/>
    </source>
</evidence>